<evidence type="ECO:0000313" key="2">
    <source>
        <dbReference type="Proteomes" id="UP000266568"/>
    </source>
</evidence>
<reference evidence="1 2" key="1">
    <citation type="submission" date="2018-08" db="EMBL/GenBank/DDBJ databases">
        <title>Genomic Encyclopedia of Type Strains, Phase IV (KMG-IV): sequencing the most valuable type-strain genomes for metagenomic binning, comparative biology and taxonomic classification.</title>
        <authorList>
            <person name="Goeker M."/>
        </authorList>
    </citation>
    <scope>NUCLEOTIDE SEQUENCE [LARGE SCALE GENOMIC DNA]</scope>
    <source>
        <strain evidence="1 2">DSM 25527</strain>
    </source>
</reference>
<sequence>MTEAPPARKIFKSVASRKKMFELFNRVPDCSPEELISGIAYQNQWFEIQRDSYESMFELFPPLFMRAGMFAFSELKSGSVGSVFFEIMINGRNRWFHAYCDHDDGDGPERLRAAIIEHERAVAENMTREEKLQLIWSSTSRDYRGLAGEANPDAWPAEHLGKRTIMVLERPGGTVLKLLEDLTDDEIADRLPHGPTI</sequence>
<name>A0A397PCM6_9SPHN</name>
<protein>
    <submittedName>
        <fullName evidence="1">Uncharacterized protein DUF1419</fullName>
    </submittedName>
</protein>
<accession>A0A397PCM6</accession>
<dbReference type="Pfam" id="PF07215">
    <property type="entry name" value="DUF1419"/>
    <property type="match status" value="1"/>
</dbReference>
<dbReference type="OrthoDB" id="8136593at2"/>
<organism evidence="1 2">
    <name type="scientific">Hephaestia caeni</name>
    <dbReference type="NCBI Taxonomy" id="645617"/>
    <lineage>
        <taxon>Bacteria</taxon>
        <taxon>Pseudomonadati</taxon>
        <taxon>Pseudomonadota</taxon>
        <taxon>Alphaproteobacteria</taxon>
        <taxon>Sphingomonadales</taxon>
        <taxon>Sphingomonadaceae</taxon>
        <taxon>Hephaestia</taxon>
    </lineage>
</organism>
<dbReference type="RefSeq" id="WP_119034431.1">
    <property type="nucleotide sequence ID" value="NZ_QXDC01000002.1"/>
</dbReference>
<dbReference type="InterPro" id="IPR009862">
    <property type="entry name" value="DUF1419"/>
</dbReference>
<comment type="caution">
    <text evidence="1">The sequence shown here is derived from an EMBL/GenBank/DDBJ whole genome shotgun (WGS) entry which is preliminary data.</text>
</comment>
<dbReference type="Proteomes" id="UP000266568">
    <property type="component" value="Unassembled WGS sequence"/>
</dbReference>
<dbReference type="EMBL" id="QXDC01000002">
    <property type="protein sequence ID" value="RIA46183.1"/>
    <property type="molecule type" value="Genomic_DNA"/>
</dbReference>
<evidence type="ECO:0000313" key="1">
    <source>
        <dbReference type="EMBL" id="RIA46183.1"/>
    </source>
</evidence>
<keyword evidence="2" id="KW-1185">Reference proteome</keyword>
<gene>
    <name evidence="1" type="ORF">DFR49_0716</name>
</gene>
<dbReference type="AlphaFoldDB" id="A0A397PCM6"/>
<proteinExistence type="predicted"/>